<dbReference type="AlphaFoldDB" id="A0AA89BBA4"/>
<proteinExistence type="predicted"/>
<dbReference type="Proteomes" id="UP001188597">
    <property type="component" value="Unassembled WGS sequence"/>
</dbReference>
<organism evidence="1 2">
    <name type="scientific">Escallonia herrerae</name>
    <dbReference type="NCBI Taxonomy" id="1293975"/>
    <lineage>
        <taxon>Eukaryota</taxon>
        <taxon>Viridiplantae</taxon>
        <taxon>Streptophyta</taxon>
        <taxon>Embryophyta</taxon>
        <taxon>Tracheophyta</taxon>
        <taxon>Spermatophyta</taxon>
        <taxon>Magnoliopsida</taxon>
        <taxon>eudicotyledons</taxon>
        <taxon>Gunneridae</taxon>
        <taxon>Pentapetalae</taxon>
        <taxon>asterids</taxon>
        <taxon>campanulids</taxon>
        <taxon>Escalloniales</taxon>
        <taxon>Escalloniaceae</taxon>
        <taxon>Escallonia</taxon>
    </lineage>
</organism>
<reference evidence="1" key="1">
    <citation type="submission" date="2022-12" db="EMBL/GenBank/DDBJ databases">
        <title>Draft genome assemblies for two species of Escallonia (Escalloniales).</title>
        <authorList>
            <person name="Chanderbali A."/>
            <person name="Dervinis C."/>
            <person name="Anghel I."/>
            <person name="Soltis D."/>
            <person name="Soltis P."/>
            <person name="Zapata F."/>
        </authorList>
    </citation>
    <scope>NUCLEOTIDE SEQUENCE</scope>
    <source>
        <strain evidence="1">UCBG64.0493</strain>
        <tissue evidence="1">Leaf</tissue>
    </source>
</reference>
<name>A0AA89BBA4_9ASTE</name>
<dbReference type="EMBL" id="JAVXUP010000132">
    <property type="protein sequence ID" value="KAK3037019.1"/>
    <property type="molecule type" value="Genomic_DNA"/>
</dbReference>
<comment type="caution">
    <text evidence="1">The sequence shown here is derived from an EMBL/GenBank/DDBJ whole genome shotgun (WGS) entry which is preliminary data.</text>
</comment>
<accession>A0AA89BBA4</accession>
<dbReference type="PANTHER" id="PTHR33401:SF19">
    <property type="entry name" value="(RAPE) HYPOTHETICAL PROTEIN"/>
    <property type="match status" value="1"/>
</dbReference>
<gene>
    <name evidence="1" type="ORF">RJ639_031593</name>
</gene>
<keyword evidence="2" id="KW-1185">Reference proteome</keyword>
<evidence type="ECO:0000313" key="1">
    <source>
        <dbReference type="EMBL" id="KAK3037019.1"/>
    </source>
</evidence>
<protein>
    <submittedName>
        <fullName evidence="1">Uncharacterized protein</fullName>
    </submittedName>
</protein>
<evidence type="ECO:0000313" key="2">
    <source>
        <dbReference type="Proteomes" id="UP001188597"/>
    </source>
</evidence>
<sequence length="353" mass="40218">MHNGLVVVGNESLMKSIFMRVLLCKIHCPSFICFCKPSAAHLYTPGPLKLENTPHVPSSVVSVTDTSNLSGEANEVREGNLDDEKKQHAEIALRSCIRKVSPELSAPNEVQRKRVQWVDKLGKELVEIKEFESRYTLFPLFVFVCDHPAGEIGTNSAQVCCWDLVVVLEQDSWCSDHSDEEYEVCKGTFEDAVARYIENSKVGNSRKKLFREKERTECERLERAWRNGTSVEATLLHVKVNQFGELANPMLEILPCKSFEETSSSIKESGVKTEDQHWIKRLHGKEDFEMESVTGFASDSESQRTLSKVQQSELKYWDLKPNLELLKDELGMKILKEDLDRRRACFCSSGQHN</sequence>
<dbReference type="PANTHER" id="PTHR33401">
    <property type="entry name" value="LIGHT-HARVESTING COMPLEX-LIKE PROTEIN OHP2, CHLOROPLASTIC"/>
    <property type="match status" value="1"/>
</dbReference>